<organism evidence="1">
    <name type="scientific">Phytophthora nicotianae</name>
    <name type="common">Potato buckeye rot agent</name>
    <name type="synonym">Phytophthora parasitica</name>
    <dbReference type="NCBI Taxonomy" id="4792"/>
    <lineage>
        <taxon>Eukaryota</taxon>
        <taxon>Sar</taxon>
        <taxon>Stramenopiles</taxon>
        <taxon>Oomycota</taxon>
        <taxon>Peronosporomycetes</taxon>
        <taxon>Peronosporales</taxon>
        <taxon>Peronosporaceae</taxon>
        <taxon>Phytophthora</taxon>
    </lineage>
</organism>
<dbReference type="EMBL" id="KI686541">
    <property type="protein sequence ID" value="ETK85628.1"/>
    <property type="molecule type" value="Genomic_DNA"/>
</dbReference>
<name>W2GRH8_PHYNI</name>
<accession>W2GRH8</accession>
<protein>
    <submittedName>
        <fullName evidence="1">Uncharacterized protein</fullName>
    </submittedName>
</protein>
<dbReference type="EMBL" id="KI679937">
    <property type="protein sequence ID" value="ETL92176.1"/>
    <property type="molecule type" value="Genomic_DNA"/>
</dbReference>
<proteinExistence type="predicted"/>
<reference evidence="2" key="1">
    <citation type="submission" date="2013-11" db="EMBL/GenBank/DDBJ databases">
        <title>The Genome Sequence of Phytophthora parasitica CHvinca01.</title>
        <authorList>
            <consortium name="The Broad Institute Genomics Platform"/>
            <person name="Russ C."/>
            <person name="Tyler B."/>
            <person name="Panabieres F."/>
            <person name="Shan W."/>
            <person name="Tripathy S."/>
            <person name="Grunwald N."/>
            <person name="Machado M."/>
            <person name="Johnson C.S."/>
            <person name="Arredondo F."/>
            <person name="Hong C."/>
            <person name="Coffey M."/>
            <person name="Young S.K."/>
            <person name="Zeng Q."/>
            <person name="Gargeya S."/>
            <person name="Fitzgerald M."/>
            <person name="Abouelleil A."/>
            <person name="Alvarado L."/>
            <person name="Chapman S.B."/>
            <person name="Gainer-Dewar J."/>
            <person name="Goldberg J."/>
            <person name="Griggs A."/>
            <person name="Gujja S."/>
            <person name="Hansen M."/>
            <person name="Howarth C."/>
            <person name="Imamovic A."/>
            <person name="Ireland A."/>
            <person name="Larimer J."/>
            <person name="McCowan C."/>
            <person name="Murphy C."/>
            <person name="Pearson M."/>
            <person name="Poon T.W."/>
            <person name="Priest M."/>
            <person name="Roberts A."/>
            <person name="Saif S."/>
            <person name="Shea T."/>
            <person name="Sykes S."/>
            <person name="Wortman J."/>
            <person name="Nusbaum C."/>
            <person name="Birren B."/>
        </authorList>
    </citation>
    <scope>NUCLEOTIDE SEQUENCE [LARGE SCALE GENOMIC DNA]</scope>
    <source>
        <strain evidence="2">CHvinca01</strain>
    </source>
</reference>
<evidence type="ECO:0000313" key="1">
    <source>
        <dbReference type="EMBL" id="ETK85628.1"/>
    </source>
</evidence>
<reference evidence="1" key="2">
    <citation type="submission" date="2013-11" db="EMBL/GenBank/DDBJ databases">
        <title>The Genome Sequence of Phytophthora parasitica CJ02B3.</title>
        <authorList>
            <consortium name="The Broad Institute Genomics Platform"/>
            <person name="Russ C."/>
            <person name="Tyler B."/>
            <person name="Panabieres F."/>
            <person name="Shan W."/>
            <person name="Tripathy S."/>
            <person name="Grunwald N."/>
            <person name="Machado M."/>
            <person name="Johnson C.S."/>
            <person name="Arredondo F."/>
            <person name="Hong C."/>
            <person name="Coffey M."/>
            <person name="Young S.K."/>
            <person name="Zeng Q."/>
            <person name="Gargeya S."/>
            <person name="Fitzgerald M."/>
            <person name="Abouelleil A."/>
            <person name="Alvarado L."/>
            <person name="Chapman S.B."/>
            <person name="Gainer-Dewar J."/>
            <person name="Goldberg J."/>
            <person name="Griggs A."/>
            <person name="Gujja S."/>
            <person name="Hansen M."/>
            <person name="Howarth C."/>
            <person name="Imamovic A."/>
            <person name="Ireland A."/>
            <person name="Larimer J."/>
            <person name="McCowan C."/>
            <person name="Murphy C."/>
            <person name="Pearson M."/>
            <person name="Poon T.W."/>
            <person name="Priest M."/>
            <person name="Roberts A."/>
            <person name="Saif S."/>
            <person name="Shea T."/>
            <person name="Sykes S."/>
            <person name="Wortman J."/>
            <person name="Nusbaum C."/>
            <person name="Birren B."/>
        </authorList>
    </citation>
    <scope>NUCLEOTIDE SEQUENCE [LARGE SCALE GENOMIC DNA]</scope>
    <source>
        <strain evidence="1">CJ02B3</strain>
    </source>
</reference>
<dbReference type="Proteomes" id="UP000054423">
    <property type="component" value="Unassembled WGS sequence"/>
</dbReference>
<dbReference type="AlphaFoldDB" id="W2GRH8"/>
<evidence type="ECO:0000313" key="2">
    <source>
        <dbReference type="EMBL" id="ETL92176.1"/>
    </source>
</evidence>
<sequence length="45" mass="4889">MCSYGQLSNSGAANDGCSGFQELGHCSDTFCSLSAERYHRSNYFS</sequence>
<dbReference type="Proteomes" id="UP000053236">
    <property type="component" value="Unassembled WGS sequence"/>
</dbReference>
<gene>
    <name evidence="1" type="ORF">L915_09627</name>
    <name evidence="2" type="ORF">L917_09457</name>
</gene>